<comment type="similarity">
    <text evidence="1">Belongs to the membrane fusion protein (MFP) (TC 8.A.1) family.</text>
</comment>
<dbReference type="PANTHER" id="PTHR30469">
    <property type="entry name" value="MULTIDRUG RESISTANCE PROTEIN MDTA"/>
    <property type="match status" value="1"/>
</dbReference>
<dbReference type="Gene3D" id="2.40.50.100">
    <property type="match status" value="1"/>
</dbReference>
<dbReference type="GO" id="GO:0015562">
    <property type="term" value="F:efflux transmembrane transporter activity"/>
    <property type="evidence" value="ECO:0007669"/>
    <property type="project" value="TreeGrafter"/>
</dbReference>
<dbReference type="PANTHER" id="PTHR30469:SF38">
    <property type="entry name" value="HLYD FAMILY SECRETION PROTEIN"/>
    <property type="match status" value="1"/>
</dbReference>
<evidence type="ECO:0000256" key="3">
    <source>
        <dbReference type="SAM" id="SignalP"/>
    </source>
</evidence>
<dbReference type="STRING" id="351605.Gura_0816"/>
<keyword evidence="8" id="KW-1185">Reference proteome</keyword>
<dbReference type="AlphaFoldDB" id="A5GBM6"/>
<dbReference type="Gene3D" id="1.10.287.470">
    <property type="entry name" value="Helix hairpin bin"/>
    <property type="match status" value="1"/>
</dbReference>
<dbReference type="InterPro" id="IPR058649">
    <property type="entry name" value="CzcB_C"/>
</dbReference>
<evidence type="ECO:0000256" key="2">
    <source>
        <dbReference type="SAM" id="Coils"/>
    </source>
</evidence>
<feature type="domain" description="CusB-like beta-barrel" evidence="5">
    <location>
        <begin position="230"/>
        <end position="302"/>
    </location>
</feature>
<evidence type="ECO:0000313" key="7">
    <source>
        <dbReference type="EMBL" id="ABQ25024.1"/>
    </source>
</evidence>
<evidence type="ECO:0000259" key="5">
    <source>
        <dbReference type="Pfam" id="PF25954"/>
    </source>
</evidence>
<feature type="signal peptide" evidence="3">
    <location>
        <begin position="1"/>
        <end position="17"/>
    </location>
</feature>
<dbReference type="Pfam" id="PF25975">
    <property type="entry name" value="CzcB_C"/>
    <property type="match status" value="1"/>
</dbReference>
<dbReference type="GO" id="GO:1990281">
    <property type="term" value="C:efflux pump complex"/>
    <property type="evidence" value="ECO:0007669"/>
    <property type="project" value="TreeGrafter"/>
</dbReference>
<name>A5GBM6_GEOUR</name>
<reference evidence="7 8" key="1">
    <citation type="submission" date="2007-05" db="EMBL/GenBank/DDBJ databases">
        <title>Complete sequence of Geobacter uraniireducens Rf4.</title>
        <authorList>
            <consortium name="US DOE Joint Genome Institute"/>
            <person name="Copeland A."/>
            <person name="Lucas S."/>
            <person name="Lapidus A."/>
            <person name="Barry K."/>
            <person name="Detter J.C."/>
            <person name="Glavina del Rio T."/>
            <person name="Hammon N."/>
            <person name="Israni S."/>
            <person name="Dalin E."/>
            <person name="Tice H."/>
            <person name="Pitluck S."/>
            <person name="Chertkov O."/>
            <person name="Brettin T."/>
            <person name="Bruce D."/>
            <person name="Han C."/>
            <person name="Schmutz J."/>
            <person name="Larimer F."/>
            <person name="Land M."/>
            <person name="Hauser L."/>
            <person name="Kyrpides N."/>
            <person name="Mikhailova N."/>
            <person name="Shelobolina E."/>
            <person name="Aklujkar M."/>
            <person name="Lovley D."/>
            <person name="Richardson P."/>
        </authorList>
    </citation>
    <scope>NUCLEOTIDE SEQUENCE [LARGE SCALE GENOMIC DNA]</scope>
    <source>
        <strain evidence="7 8">Rf4</strain>
    </source>
</reference>
<dbReference type="KEGG" id="gur:Gura_0816"/>
<proteinExistence type="inferred from homology"/>
<feature type="domain" description="Multidrug resistance protein MdtA-like barrel-sandwich hybrid" evidence="4">
    <location>
        <begin position="67"/>
        <end position="215"/>
    </location>
</feature>
<dbReference type="Pfam" id="PF25954">
    <property type="entry name" value="Beta-barrel_RND_2"/>
    <property type="match status" value="1"/>
</dbReference>
<accession>A5GBM6</accession>
<dbReference type="NCBIfam" id="TIGR01730">
    <property type="entry name" value="RND_mfp"/>
    <property type="match status" value="1"/>
</dbReference>
<protein>
    <submittedName>
        <fullName evidence="7">Efflux transporter, RND family, MFP subunit</fullName>
    </submittedName>
</protein>
<keyword evidence="2" id="KW-0175">Coiled coil</keyword>
<dbReference type="HOGENOM" id="CLU_018816_14_1_7"/>
<dbReference type="Pfam" id="PF25917">
    <property type="entry name" value="BSH_RND"/>
    <property type="match status" value="1"/>
</dbReference>
<dbReference type="FunFam" id="2.40.30.170:FF:000010">
    <property type="entry name" value="Efflux RND transporter periplasmic adaptor subunit"/>
    <property type="match status" value="1"/>
</dbReference>
<evidence type="ECO:0000313" key="8">
    <source>
        <dbReference type="Proteomes" id="UP000006695"/>
    </source>
</evidence>
<organism evidence="7 8">
    <name type="scientific">Geotalea uraniireducens (strain Rf4)</name>
    <name type="common">Geobacter uraniireducens</name>
    <dbReference type="NCBI Taxonomy" id="351605"/>
    <lineage>
        <taxon>Bacteria</taxon>
        <taxon>Pseudomonadati</taxon>
        <taxon>Thermodesulfobacteriota</taxon>
        <taxon>Desulfuromonadia</taxon>
        <taxon>Geobacterales</taxon>
        <taxon>Geobacteraceae</taxon>
        <taxon>Geotalea</taxon>
    </lineage>
</organism>
<feature type="domain" description="CzcB-like C-terminal circularly permuted SH3-like" evidence="6">
    <location>
        <begin position="324"/>
        <end position="373"/>
    </location>
</feature>
<evidence type="ECO:0000259" key="4">
    <source>
        <dbReference type="Pfam" id="PF25917"/>
    </source>
</evidence>
<evidence type="ECO:0000259" key="6">
    <source>
        <dbReference type="Pfam" id="PF25975"/>
    </source>
</evidence>
<dbReference type="InterPro" id="IPR006143">
    <property type="entry name" value="RND_pump_MFP"/>
</dbReference>
<evidence type="ECO:0000256" key="1">
    <source>
        <dbReference type="ARBA" id="ARBA00009477"/>
    </source>
</evidence>
<gene>
    <name evidence="7" type="ordered locus">Gura_0816</name>
</gene>
<feature type="coiled-coil region" evidence="2">
    <location>
        <begin position="151"/>
        <end position="185"/>
    </location>
</feature>
<dbReference type="Gene3D" id="2.40.420.20">
    <property type="match status" value="1"/>
</dbReference>
<dbReference type="OrthoDB" id="5392603at2"/>
<feature type="chain" id="PRO_5002682184" evidence="3">
    <location>
        <begin position="18"/>
        <end position="385"/>
    </location>
</feature>
<dbReference type="EMBL" id="CP000698">
    <property type="protein sequence ID" value="ABQ25024.1"/>
    <property type="molecule type" value="Genomic_DNA"/>
</dbReference>
<sequence length="385" mass="40056">MKNLILILAAICLLAGANGCTKKEGAAATKGQTVAKPPVAVETGISAAADLVEGVEVTGSLEPKFSADVKTQIPGLVKQVYVTEWVRVRKGQPLARIDVAETEALVKRAEAGIESARAGLAQAQVAATRADRELARAMKLKEAGLATAQGVDDARSEAAAAAARSEAAKAQIRVAEEELRQSKARLAKGFVTSPLDGVVALRDVNVGDLASDAAAGKPIFRIVDNRLLNLTVTVPSAESARVKVGQQLEFSVDSFPGKTFIGKVMYVNPELTAADRSLKVIAEVRNVPETLKGGLFAKGRIVTGKRTGVLQLPRQALAGVDLTAKKASLFVVEGEAARLRQVGIGTVAGDLVEIVSGVKAGEKYVARGGFVLKDGDRVAAVAPAK</sequence>
<keyword evidence="3" id="KW-0732">Signal</keyword>
<dbReference type="Gene3D" id="2.40.30.170">
    <property type="match status" value="1"/>
</dbReference>
<dbReference type="RefSeq" id="WP_011937748.1">
    <property type="nucleotide sequence ID" value="NC_009483.1"/>
</dbReference>
<dbReference type="Proteomes" id="UP000006695">
    <property type="component" value="Chromosome"/>
</dbReference>
<dbReference type="InterPro" id="IPR058792">
    <property type="entry name" value="Beta-barrel_RND_2"/>
</dbReference>
<dbReference type="SUPFAM" id="SSF111369">
    <property type="entry name" value="HlyD-like secretion proteins"/>
    <property type="match status" value="1"/>
</dbReference>
<dbReference type="InterPro" id="IPR058625">
    <property type="entry name" value="MdtA-like_BSH"/>
</dbReference>